<accession>A0A4V3C3K7</accession>
<dbReference type="GO" id="GO:0046872">
    <property type="term" value="F:metal ion binding"/>
    <property type="evidence" value="ECO:0007669"/>
    <property type="project" value="InterPro"/>
</dbReference>
<dbReference type="InterPro" id="IPR011765">
    <property type="entry name" value="Pept_M16_N"/>
</dbReference>
<dbReference type="InterPro" id="IPR050361">
    <property type="entry name" value="MPP/UQCRC_Complex"/>
</dbReference>
<comment type="caution">
    <text evidence="4">The sequence shown here is derived from an EMBL/GenBank/DDBJ whole genome shotgun (WGS) entry which is preliminary data.</text>
</comment>
<comment type="similarity">
    <text evidence="1">Belongs to the peptidase M16 family.</text>
</comment>
<dbReference type="PANTHER" id="PTHR11851">
    <property type="entry name" value="METALLOPROTEASE"/>
    <property type="match status" value="1"/>
</dbReference>
<evidence type="ECO:0000313" key="4">
    <source>
        <dbReference type="EMBL" id="TDO22438.1"/>
    </source>
</evidence>
<proteinExistence type="inferred from homology"/>
<dbReference type="GO" id="GO:0008233">
    <property type="term" value="F:peptidase activity"/>
    <property type="evidence" value="ECO:0007669"/>
    <property type="project" value="UniProtKB-KW"/>
</dbReference>
<dbReference type="GO" id="GO:0006508">
    <property type="term" value="P:proteolysis"/>
    <property type="evidence" value="ECO:0007669"/>
    <property type="project" value="UniProtKB-KW"/>
</dbReference>
<dbReference type="Pfam" id="PF00675">
    <property type="entry name" value="Peptidase_M16"/>
    <property type="match status" value="1"/>
</dbReference>
<keyword evidence="5" id="KW-1185">Reference proteome</keyword>
<evidence type="ECO:0000259" key="3">
    <source>
        <dbReference type="Pfam" id="PF05193"/>
    </source>
</evidence>
<sequence>MSLRIPVTFFTCLLLITSTVYGQKKIAPNMYFKKLPNGLEILVVVDQTVPLVTIEAACRNGSFTETPEYNGLSHLYEHLFFDANKDYPDAESFNERTNELEITANATTREEVVNYFFTLPAANLKPGLSLMNSSLRFPIFIKEDMARENEVVNAEFTRHESSPVFPLIEANARHMWGANYSRKNVIGDHNVILSATPAKMDSIKNKYYRPDNSVLVIAGDVKVEEAFREAENIFGSWQAPAYDPFKRWPIPEFKPLTKNDYYFVENDQTPVPFMLFSWHGPDTRNDIPATYAADVFSFIVNQNGSKLKQALINSGLAQQADVNYYTQKYTGPISLMVSPNPARIQACYDEVLKQIAKWDEDDYLSDVQIERAKRLLSVDQVRNREVTAEYAHLLSFWWASASVDYYTHYEENLHKVTRKDLQEYVRKYIKGKPFTAGLMVTKETMATVKPQEFFKSSK</sequence>
<gene>
    <name evidence="4" type="ORF">CLV32_1411</name>
</gene>
<dbReference type="OrthoDB" id="9811314at2"/>
<keyword evidence="4" id="KW-0378">Hydrolase</keyword>
<dbReference type="PANTHER" id="PTHR11851:SF49">
    <property type="entry name" value="MITOCHONDRIAL-PROCESSING PEPTIDASE SUBUNIT ALPHA"/>
    <property type="match status" value="1"/>
</dbReference>
<dbReference type="InterPro" id="IPR011249">
    <property type="entry name" value="Metalloenz_LuxS/M16"/>
</dbReference>
<organism evidence="4 5">
    <name type="scientific">Pedobacter duraquae</name>
    <dbReference type="NCBI Taxonomy" id="425511"/>
    <lineage>
        <taxon>Bacteria</taxon>
        <taxon>Pseudomonadati</taxon>
        <taxon>Bacteroidota</taxon>
        <taxon>Sphingobacteriia</taxon>
        <taxon>Sphingobacteriales</taxon>
        <taxon>Sphingobacteriaceae</taxon>
        <taxon>Pedobacter</taxon>
    </lineage>
</organism>
<name>A0A4V3C3K7_9SPHI</name>
<dbReference type="EMBL" id="SNWM01000002">
    <property type="protein sequence ID" value="TDO22438.1"/>
    <property type="molecule type" value="Genomic_DNA"/>
</dbReference>
<reference evidence="4 5" key="1">
    <citation type="submission" date="2019-03" db="EMBL/GenBank/DDBJ databases">
        <title>Genomic Encyclopedia of Archaeal and Bacterial Type Strains, Phase II (KMG-II): from individual species to whole genera.</title>
        <authorList>
            <person name="Goeker M."/>
        </authorList>
    </citation>
    <scope>NUCLEOTIDE SEQUENCE [LARGE SCALE GENOMIC DNA]</scope>
    <source>
        <strain evidence="4 5">DSM 19034</strain>
    </source>
</reference>
<dbReference type="AlphaFoldDB" id="A0A4V3C3K7"/>
<dbReference type="InterPro" id="IPR007863">
    <property type="entry name" value="Peptidase_M16_C"/>
</dbReference>
<evidence type="ECO:0000256" key="1">
    <source>
        <dbReference type="ARBA" id="ARBA00007261"/>
    </source>
</evidence>
<protein>
    <submittedName>
        <fullName evidence="4">Zinc protease</fullName>
    </submittedName>
</protein>
<dbReference type="SUPFAM" id="SSF63411">
    <property type="entry name" value="LuxS/MPP-like metallohydrolase"/>
    <property type="match status" value="2"/>
</dbReference>
<feature type="domain" description="Peptidase M16 C-terminal" evidence="3">
    <location>
        <begin position="196"/>
        <end position="376"/>
    </location>
</feature>
<dbReference type="Pfam" id="PF05193">
    <property type="entry name" value="Peptidase_M16_C"/>
    <property type="match status" value="1"/>
</dbReference>
<dbReference type="RefSeq" id="WP_133553791.1">
    <property type="nucleotide sequence ID" value="NZ_SNWM01000002.1"/>
</dbReference>
<keyword evidence="4" id="KW-0645">Protease</keyword>
<dbReference type="Gene3D" id="3.30.830.10">
    <property type="entry name" value="Metalloenzyme, LuxS/M16 peptidase-like"/>
    <property type="match status" value="2"/>
</dbReference>
<feature type="domain" description="Peptidase M16 N-terminal" evidence="2">
    <location>
        <begin position="49"/>
        <end position="173"/>
    </location>
</feature>
<evidence type="ECO:0000259" key="2">
    <source>
        <dbReference type="Pfam" id="PF00675"/>
    </source>
</evidence>
<evidence type="ECO:0000313" key="5">
    <source>
        <dbReference type="Proteomes" id="UP000295499"/>
    </source>
</evidence>
<dbReference type="Proteomes" id="UP000295499">
    <property type="component" value="Unassembled WGS sequence"/>
</dbReference>